<dbReference type="SUPFAM" id="SSF48452">
    <property type="entry name" value="TPR-like"/>
    <property type="match status" value="1"/>
</dbReference>
<evidence type="ECO:0000259" key="2">
    <source>
        <dbReference type="Pfam" id="PF00931"/>
    </source>
</evidence>
<dbReference type="Pfam" id="PF13424">
    <property type="entry name" value="TPR_12"/>
    <property type="match status" value="1"/>
</dbReference>
<sequence>MKDPIPGLRAQLRSLRTAAGEPALEILHRHAALLGRHLPTSTAHDLVSGSRLPRWPTVESFVRACLHHAKLLGLKLPQDMLALAHWRSAYEEAAGRIGGDVRRSPCQLPLASRLFTNRDVELGLIDTAVSSIFLITGLAGTGKTSLALRWAQENVDDFPDGQLYVDMRGFGPTGAPLSAGDAARCLLDALDVDLRSLQTDQQSLFNLLRSSVAGKRLLILLDNVRDSATVEPLLPGDRSCVVLVTSRNRLSNLIANHETVPIVLDALDPEQARVLLGRHIGSTRVSTEAAAAEQLLEHCGGLPLALVIIAARVAAHPSFPLATMSSDLMAASSRLNTLDAGELAVNLRAVFSWSYDDQSAEAATLLTLLSLTPGVDIGLPAAAALMDSPVERIQVLLDELDRSHLVQQHLPGRYRMHDLVRAYAQEFGDRMDTAAALYRLICFYLHTADRADDLLDPQMQQIALSGPDRALLITDRNDAQTWFTTEHRNLLAAQCLAQSRGWHDLTWQLAWTFDSFHYRQGHLLSNVSCWGRALESAGRLAEPAAIAVAERYFGRALARAGYTAEAVEHLRRALAYTEQTEDRYGQAHVHYSMGWVFELGGDDELALLHSTRALRLFRDLGDPTWEARLLTKVGWDHARLGQHKQAVAASESALTAHRSLGDEYGQIDALHTLGYVSQSLGQHTEAREHFRQAVDLCRKAGHSYAEATNLVQLGDAYAALEQPDRARKTWQAAADLLRSQARTAEYAQVDARLAQGAP</sequence>
<dbReference type="InterPro" id="IPR011990">
    <property type="entry name" value="TPR-like_helical_dom_sf"/>
</dbReference>
<dbReference type="PANTHER" id="PTHR47691">
    <property type="entry name" value="REGULATOR-RELATED"/>
    <property type="match status" value="1"/>
</dbReference>
<dbReference type="Gene3D" id="3.40.50.300">
    <property type="entry name" value="P-loop containing nucleotide triphosphate hydrolases"/>
    <property type="match status" value="1"/>
</dbReference>
<feature type="repeat" description="TPR" evidence="1">
    <location>
        <begin position="667"/>
        <end position="700"/>
    </location>
</feature>
<name>A0A229TBH8_9PSEU</name>
<accession>A0A229TBH8</accession>
<dbReference type="OrthoDB" id="3275754at2"/>
<dbReference type="PRINTS" id="PR00364">
    <property type="entry name" value="DISEASERSIST"/>
</dbReference>
<dbReference type="InterPro" id="IPR027417">
    <property type="entry name" value="P-loop_NTPase"/>
</dbReference>
<proteinExistence type="predicted"/>
<evidence type="ECO:0000313" key="3">
    <source>
        <dbReference type="EMBL" id="OXM68274.1"/>
    </source>
</evidence>
<organism evidence="3 4">
    <name type="scientific">Amycolatopsis vastitatis</name>
    <dbReference type="NCBI Taxonomy" id="1905142"/>
    <lineage>
        <taxon>Bacteria</taxon>
        <taxon>Bacillati</taxon>
        <taxon>Actinomycetota</taxon>
        <taxon>Actinomycetes</taxon>
        <taxon>Pseudonocardiales</taxon>
        <taxon>Pseudonocardiaceae</taxon>
        <taxon>Amycolatopsis</taxon>
    </lineage>
</organism>
<evidence type="ECO:0000313" key="4">
    <source>
        <dbReference type="Proteomes" id="UP000215199"/>
    </source>
</evidence>
<keyword evidence="4" id="KW-1185">Reference proteome</keyword>
<dbReference type="InterPro" id="IPR002182">
    <property type="entry name" value="NB-ARC"/>
</dbReference>
<dbReference type="PROSITE" id="PS50005">
    <property type="entry name" value="TPR"/>
    <property type="match status" value="1"/>
</dbReference>
<dbReference type="InterPro" id="IPR019734">
    <property type="entry name" value="TPR_rpt"/>
</dbReference>
<protein>
    <submittedName>
        <fullName evidence="3">SARP family transcriptional regulator</fullName>
    </submittedName>
</protein>
<dbReference type="EMBL" id="NMUL01000011">
    <property type="protein sequence ID" value="OXM68274.1"/>
    <property type="molecule type" value="Genomic_DNA"/>
</dbReference>
<reference evidence="4" key="1">
    <citation type="submission" date="2017-07" db="EMBL/GenBank/DDBJ databases">
        <title>Comparative genome mining reveals phylogenetic distribution patterns of secondary metabolites in Amycolatopsis.</title>
        <authorList>
            <person name="Adamek M."/>
            <person name="Alanjary M."/>
            <person name="Sales-Ortells H."/>
            <person name="Goodfellow M."/>
            <person name="Bull A.T."/>
            <person name="Kalinowski J."/>
            <person name="Ziemert N."/>
        </authorList>
    </citation>
    <scope>NUCLEOTIDE SEQUENCE [LARGE SCALE GENOMIC DNA]</scope>
    <source>
        <strain evidence="4">H5</strain>
    </source>
</reference>
<dbReference type="AlphaFoldDB" id="A0A229TBH8"/>
<comment type="caution">
    <text evidence="3">The sequence shown here is derived from an EMBL/GenBank/DDBJ whole genome shotgun (WGS) entry which is preliminary data.</text>
</comment>
<dbReference type="GO" id="GO:0043531">
    <property type="term" value="F:ADP binding"/>
    <property type="evidence" value="ECO:0007669"/>
    <property type="project" value="InterPro"/>
</dbReference>
<dbReference type="Gene3D" id="1.25.40.10">
    <property type="entry name" value="Tetratricopeptide repeat domain"/>
    <property type="match status" value="1"/>
</dbReference>
<dbReference type="PANTHER" id="PTHR47691:SF3">
    <property type="entry name" value="HTH-TYPE TRANSCRIPTIONAL REGULATOR RV0890C-RELATED"/>
    <property type="match status" value="1"/>
</dbReference>
<feature type="domain" description="NB-ARC" evidence="2">
    <location>
        <begin position="131"/>
        <end position="279"/>
    </location>
</feature>
<evidence type="ECO:0000256" key="1">
    <source>
        <dbReference type="PROSITE-ProRule" id="PRU00339"/>
    </source>
</evidence>
<keyword evidence="1" id="KW-0802">TPR repeat</keyword>
<gene>
    <name evidence="3" type="ORF">CF165_14155</name>
</gene>
<dbReference type="SMART" id="SM00028">
    <property type="entry name" value="TPR"/>
    <property type="match status" value="5"/>
</dbReference>
<dbReference type="RefSeq" id="WP_093947960.1">
    <property type="nucleotide sequence ID" value="NZ_NMUL01000011.1"/>
</dbReference>
<dbReference type="Pfam" id="PF00931">
    <property type="entry name" value="NB-ARC"/>
    <property type="match status" value="1"/>
</dbReference>
<dbReference type="SUPFAM" id="SSF52540">
    <property type="entry name" value="P-loop containing nucleoside triphosphate hydrolases"/>
    <property type="match status" value="1"/>
</dbReference>
<dbReference type="Proteomes" id="UP000215199">
    <property type="component" value="Unassembled WGS sequence"/>
</dbReference>